<dbReference type="EMBL" id="BLLF01001363">
    <property type="protein sequence ID" value="GFH18823.1"/>
    <property type="molecule type" value="Genomic_DNA"/>
</dbReference>
<evidence type="ECO:0000313" key="1">
    <source>
        <dbReference type="EMBL" id="GFH18823.1"/>
    </source>
</evidence>
<name>A0A699Z855_HAELA</name>
<keyword evidence="2" id="KW-1185">Reference proteome</keyword>
<proteinExistence type="predicted"/>
<feature type="non-terminal residue" evidence="1">
    <location>
        <position position="85"/>
    </location>
</feature>
<reference evidence="1 2" key="1">
    <citation type="submission" date="2020-02" db="EMBL/GenBank/DDBJ databases">
        <title>Draft genome sequence of Haematococcus lacustris strain NIES-144.</title>
        <authorList>
            <person name="Morimoto D."/>
            <person name="Nakagawa S."/>
            <person name="Yoshida T."/>
            <person name="Sawayama S."/>
        </authorList>
    </citation>
    <scope>NUCLEOTIDE SEQUENCE [LARGE SCALE GENOMIC DNA]</scope>
    <source>
        <strain evidence="1 2">NIES-144</strain>
    </source>
</reference>
<gene>
    <name evidence="1" type="ORF">HaLaN_15688</name>
</gene>
<dbReference type="Proteomes" id="UP000485058">
    <property type="component" value="Unassembled WGS sequence"/>
</dbReference>
<comment type="caution">
    <text evidence="1">The sequence shown here is derived from an EMBL/GenBank/DDBJ whole genome shotgun (WGS) entry which is preliminary data.</text>
</comment>
<protein>
    <submittedName>
        <fullName evidence="1">Uncharacterized protein</fullName>
    </submittedName>
</protein>
<sequence>MDQHCDDGMLVKRGSHQLGPGLKPIIDYGVASSAPGGWDRQSVPASEIRKQFVDRDVYIADTEIATARKEQKHREKGARNMVAQQ</sequence>
<feature type="non-terminal residue" evidence="1">
    <location>
        <position position="1"/>
    </location>
</feature>
<dbReference type="AlphaFoldDB" id="A0A699Z855"/>
<evidence type="ECO:0000313" key="2">
    <source>
        <dbReference type="Proteomes" id="UP000485058"/>
    </source>
</evidence>
<organism evidence="1 2">
    <name type="scientific">Haematococcus lacustris</name>
    <name type="common">Green alga</name>
    <name type="synonym">Haematococcus pluvialis</name>
    <dbReference type="NCBI Taxonomy" id="44745"/>
    <lineage>
        <taxon>Eukaryota</taxon>
        <taxon>Viridiplantae</taxon>
        <taxon>Chlorophyta</taxon>
        <taxon>core chlorophytes</taxon>
        <taxon>Chlorophyceae</taxon>
        <taxon>CS clade</taxon>
        <taxon>Chlamydomonadales</taxon>
        <taxon>Haematococcaceae</taxon>
        <taxon>Haematococcus</taxon>
    </lineage>
</organism>
<accession>A0A699Z855</accession>